<dbReference type="SUPFAM" id="SSF52540">
    <property type="entry name" value="P-loop containing nucleoside triphosphate hydrolases"/>
    <property type="match status" value="1"/>
</dbReference>
<proteinExistence type="predicted"/>
<dbReference type="PROSITE" id="PS00211">
    <property type="entry name" value="ABC_TRANSPORTER_1"/>
    <property type="match status" value="1"/>
</dbReference>
<feature type="transmembrane region" description="Helical" evidence="7">
    <location>
        <begin position="278"/>
        <end position="296"/>
    </location>
</feature>
<dbReference type="SMART" id="SM00382">
    <property type="entry name" value="AAA"/>
    <property type="match status" value="1"/>
</dbReference>
<dbReference type="GO" id="GO:0005524">
    <property type="term" value="F:ATP binding"/>
    <property type="evidence" value="ECO:0007669"/>
    <property type="project" value="UniProtKB-KW"/>
</dbReference>
<dbReference type="EMBL" id="FONN01000006">
    <property type="protein sequence ID" value="SFE76964.1"/>
    <property type="molecule type" value="Genomic_DNA"/>
</dbReference>
<dbReference type="PROSITE" id="PS50893">
    <property type="entry name" value="ABC_TRANSPORTER_2"/>
    <property type="match status" value="1"/>
</dbReference>
<evidence type="ECO:0000256" key="6">
    <source>
        <dbReference type="ARBA" id="ARBA00023136"/>
    </source>
</evidence>
<feature type="transmembrane region" description="Helical" evidence="7">
    <location>
        <begin position="88"/>
        <end position="107"/>
    </location>
</feature>
<dbReference type="GO" id="GO:0005886">
    <property type="term" value="C:plasma membrane"/>
    <property type="evidence" value="ECO:0007669"/>
    <property type="project" value="UniProtKB-SubCell"/>
</dbReference>
<keyword evidence="4 10" id="KW-0067">ATP-binding</keyword>
<accession>A0A1I2D8X9</accession>
<dbReference type="Pfam" id="PF00664">
    <property type="entry name" value="ABC_membrane"/>
    <property type="match status" value="1"/>
</dbReference>
<evidence type="ECO:0000256" key="7">
    <source>
        <dbReference type="SAM" id="Phobius"/>
    </source>
</evidence>
<evidence type="ECO:0000313" key="11">
    <source>
        <dbReference type="Proteomes" id="UP000183410"/>
    </source>
</evidence>
<keyword evidence="2 7" id="KW-0812">Transmembrane</keyword>
<sequence>MGLYIPYFITVKEGEKLDGNINYKTILHTFSYWPKLLILYYKTNKIYFIGIIILTLLQGVSPVISLYLTQLFVNTIVTTKDSSIEGVLIVFLFFVGFVVVRDILGLIREYIEGLFQTLLSNHMNMLVLTKASTLEQEDFENVEVQDQLKRAQQETSFRPYQIFQQILAFITSITTLISSVIFLFQWNWWMSLLLLLTPFISIPSYMKLSNSEFVLHWQRAPRNRMSWYYTHLLTHDKAFKEVKLFGVADYLLHKFEGIVEGFYKEDKNLAKKRLQLTLVFRTLNLILMGFAIFMVAKATMLKQLLVGSFISYIQAITLTQSNSQHLAQSLVGLCQHNLYIEQLFHFLNMQAAQPQPNSHEGKGIELIKIESIEFKNVSFTYPGTDRYALKGINLFLKRGDAIAIVGKNGSGKSTLIKLIAQLYKDYEGEILINDINIHDYTTESIRSNIGVVFQDFMQYEMPVRENIGISDYQNMDNDDKIYESAFKSGISDLVKALPAQINTQLGKWFPDGIQLSGGQWQRIAIARAFFKDGSIFVLDEPSAALDPESEKEVFEKFTKLIDDKIGIFITHRYTSTRFADRIIYMEDGELNAIGTHQELMHVCNEYRYLYNLQIESFQEPAAVNT</sequence>
<keyword evidence="5 7" id="KW-1133">Transmembrane helix</keyword>
<dbReference type="InterPro" id="IPR036640">
    <property type="entry name" value="ABC1_TM_sf"/>
</dbReference>
<dbReference type="Proteomes" id="UP000183410">
    <property type="component" value="Unassembled WGS sequence"/>
</dbReference>
<keyword evidence="3" id="KW-0547">Nucleotide-binding</keyword>
<dbReference type="GO" id="GO:0015421">
    <property type="term" value="F:ABC-type oligopeptide transporter activity"/>
    <property type="evidence" value="ECO:0007669"/>
    <property type="project" value="TreeGrafter"/>
</dbReference>
<dbReference type="InterPro" id="IPR027417">
    <property type="entry name" value="P-loop_NTPase"/>
</dbReference>
<dbReference type="Gene3D" id="1.20.1560.10">
    <property type="entry name" value="ABC transporter type 1, transmembrane domain"/>
    <property type="match status" value="1"/>
</dbReference>
<feature type="transmembrane region" description="Helical" evidence="7">
    <location>
        <begin position="162"/>
        <end position="182"/>
    </location>
</feature>
<dbReference type="AlphaFoldDB" id="A0A1I2D8X9"/>
<dbReference type="InterPro" id="IPR011527">
    <property type="entry name" value="ABC1_TM_dom"/>
</dbReference>
<evidence type="ECO:0000259" key="9">
    <source>
        <dbReference type="PROSITE" id="PS50929"/>
    </source>
</evidence>
<dbReference type="OrthoDB" id="9806127at2"/>
<dbReference type="PANTHER" id="PTHR43394:SF1">
    <property type="entry name" value="ATP-BINDING CASSETTE SUB-FAMILY B MEMBER 10, MITOCHONDRIAL"/>
    <property type="match status" value="1"/>
</dbReference>
<dbReference type="PROSITE" id="PS50929">
    <property type="entry name" value="ABC_TM1F"/>
    <property type="match status" value="1"/>
</dbReference>
<feature type="domain" description="ABC transmembrane type-1" evidence="9">
    <location>
        <begin position="49"/>
        <end position="333"/>
    </location>
</feature>
<gene>
    <name evidence="10" type="ORF">SAMN04487969_106191</name>
</gene>
<evidence type="ECO:0000256" key="5">
    <source>
        <dbReference type="ARBA" id="ARBA00022989"/>
    </source>
</evidence>
<name>A0A1I2D8X9_9BACL</name>
<protein>
    <submittedName>
        <fullName evidence="10">ATP-binding cassette, subfamily B</fullName>
    </submittedName>
</protein>
<evidence type="ECO:0000256" key="1">
    <source>
        <dbReference type="ARBA" id="ARBA00004651"/>
    </source>
</evidence>
<dbReference type="RefSeq" id="WP_052737016.1">
    <property type="nucleotide sequence ID" value="NZ_FONN01000006.1"/>
</dbReference>
<dbReference type="Pfam" id="PF00005">
    <property type="entry name" value="ABC_tran"/>
    <property type="match status" value="1"/>
</dbReference>
<feature type="transmembrane region" description="Helical" evidence="7">
    <location>
        <begin position="46"/>
        <end position="68"/>
    </location>
</feature>
<dbReference type="InterPro" id="IPR003439">
    <property type="entry name" value="ABC_transporter-like_ATP-bd"/>
</dbReference>
<reference evidence="11" key="1">
    <citation type="submission" date="2016-10" db="EMBL/GenBank/DDBJ databases">
        <authorList>
            <person name="Varghese N."/>
            <person name="Submissions S."/>
        </authorList>
    </citation>
    <scope>NUCLEOTIDE SEQUENCE [LARGE SCALE GENOMIC DNA]</scope>
    <source>
        <strain evidence="11">CGMCC 1.10223</strain>
    </source>
</reference>
<dbReference type="GO" id="GO:0016887">
    <property type="term" value="F:ATP hydrolysis activity"/>
    <property type="evidence" value="ECO:0007669"/>
    <property type="project" value="InterPro"/>
</dbReference>
<keyword evidence="6 7" id="KW-0472">Membrane</keyword>
<organism evidence="10 11">
    <name type="scientific">Paenibacillus algorifonticola</name>
    <dbReference type="NCBI Taxonomy" id="684063"/>
    <lineage>
        <taxon>Bacteria</taxon>
        <taxon>Bacillati</taxon>
        <taxon>Bacillota</taxon>
        <taxon>Bacilli</taxon>
        <taxon>Bacillales</taxon>
        <taxon>Paenibacillaceae</taxon>
        <taxon>Paenibacillus</taxon>
    </lineage>
</organism>
<dbReference type="SUPFAM" id="SSF90123">
    <property type="entry name" value="ABC transporter transmembrane region"/>
    <property type="match status" value="1"/>
</dbReference>
<feature type="domain" description="ABC transporter" evidence="8">
    <location>
        <begin position="372"/>
        <end position="612"/>
    </location>
</feature>
<dbReference type="PANTHER" id="PTHR43394">
    <property type="entry name" value="ATP-DEPENDENT PERMEASE MDL1, MITOCHONDRIAL"/>
    <property type="match status" value="1"/>
</dbReference>
<evidence type="ECO:0000256" key="3">
    <source>
        <dbReference type="ARBA" id="ARBA00022741"/>
    </source>
</evidence>
<dbReference type="InterPro" id="IPR003593">
    <property type="entry name" value="AAA+_ATPase"/>
</dbReference>
<dbReference type="InterPro" id="IPR017871">
    <property type="entry name" value="ABC_transporter-like_CS"/>
</dbReference>
<evidence type="ECO:0000313" key="10">
    <source>
        <dbReference type="EMBL" id="SFE76964.1"/>
    </source>
</evidence>
<evidence type="ECO:0000259" key="8">
    <source>
        <dbReference type="PROSITE" id="PS50893"/>
    </source>
</evidence>
<feature type="transmembrane region" description="Helical" evidence="7">
    <location>
        <begin position="188"/>
        <end position="206"/>
    </location>
</feature>
<dbReference type="CDD" id="cd03228">
    <property type="entry name" value="ABCC_MRP_Like"/>
    <property type="match status" value="1"/>
</dbReference>
<dbReference type="InterPro" id="IPR039421">
    <property type="entry name" value="Type_1_exporter"/>
</dbReference>
<evidence type="ECO:0000256" key="2">
    <source>
        <dbReference type="ARBA" id="ARBA00022692"/>
    </source>
</evidence>
<comment type="subcellular location">
    <subcellularLocation>
        <location evidence="1">Cell membrane</location>
        <topology evidence="1">Multi-pass membrane protein</topology>
    </subcellularLocation>
</comment>
<evidence type="ECO:0000256" key="4">
    <source>
        <dbReference type="ARBA" id="ARBA00022840"/>
    </source>
</evidence>
<dbReference type="Gene3D" id="3.40.50.300">
    <property type="entry name" value="P-loop containing nucleotide triphosphate hydrolases"/>
    <property type="match status" value="1"/>
</dbReference>
<keyword evidence="11" id="KW-1185">Reference proteome</keyword>